<reference evidence="1" key="1">
    <citation type="submission" date="2023-04" db="EMBL/GenBank/DDBJ databases">
        <title>Phytophthora lilii NBRC 32176.</title>
        <authorList>
            <person name="Ichikawa N."/>
            <person name="Sato H."/>
            <person name="Tonouchi N."/>
        </authorList>
    </citation>
    <scope>NUCLEOTIDE SEQUENCE</scope>
    <source>
        <strain evidence="1">NBRC 32176</strain>
    </source>
</reference>
<name>A0A9W6XKT8_9STRA</name>
<dbReference type="Proteomes" id="UP001165083">
    <property type="component" value="Unassembled WGS sequence"/>
</dbReference>
<protein>
    <submittedName>
        <fullName evidence="1">Unnamed protein product</fullName>
    </submittedName>
</protein>
<dbReference type="EMBL" id="BSXW01002007">
    <property type="protein sequence ID" value="GMF40378.1"/>
    <property type="molecule type" value="Genomic_DNA"/>
</dbReference>
<dbReference type="OrthoDB" id="5988713at2759"/>
<gene>
    <name evidence="1" type="ORF">Plil01_001648400</name>
</gene>
<proteinExistence type="predicted"/>
<comment type="caution">
    <text evidence="1">The sequence shown here is derived from an EMBL/GenBank/DDBJ whole genome shotgun (WGS) entry which is preliminary data.</text>
</comment>
<accession>A0A9W6XKT8</accession>
<keyword evidence="2" id="KW-1185">Reference proteome</keyword>
<dbReference type="AlphaFoldDB" id="A0A9W6XKT8"/>
<evidence type="ECO:0000313" key="1">
    <source>
        <dbReference type="EMBL" id="GMF40378.1"/>
    </source>
</evidence>
<sequence>MGRQLPSQGMRYYREDGFHRRSLSADYRNDPKFKFTGGVYGETHLYVDIPAGEFYNKRETVLLSQKKAYKVNLALGYTLYNPVDDTEFYFYPNFANTNVYDKPFVVNSRTDARKVITDIRNKEVSDTVNYPKLGAKVKEINAFKIYIDYPDHALGDSEH</sequence>
<evidence type="ECO:0000313" key="2">
    <source>
        <dbReference type="Proteomes" id="UP001165083"/>
    </source>
</evidence>
<organism evidence="1 2">
    <name type="scientific">Phytophthora lilii</name>
    <dbReference type="NCBI Taxonomy" id="2077276"/>
    <lineage>
        <taxon>Eukaryota</taxon>
        <taxon>Sar</taxon>
        <taxon>Stramenopiles</taxon>
        <taxon>Oomycota</taxon>
        <taxon>Peronosporomycetes</taxon>
        <taxon>Peronosporales</taxon>
        <taxon>Peronosporaceae</taxon>
        <taxon>Phytophthora</taxon>
    </lineage>
</organism>